<dbReference type="Proteomes" id="UP000430404">
    <property type="component" value="Unassembled WGS sequence"/>
</dbReference>
<protein>
    <submittedName>
        <fullName evidence="1">Uncharacterized protein</fullName>
    </submittedName>
</protein>
<accession>A0A653KCA8</accession>
<name>A0A653KCA8_9GAMM</name>
<organism evidence="1 2">
    <name type="scientific">Acinetobacter proteolyticus</name>
    <dbReference type="NCBI Taxonomy" id="1776741"/>
    <lineage>
        <taxon>Bacteria</taxon>
        <taxon>Pseudomonadati</taxon>
        <taxon>Pseudomonadota</taxon>
        <taxon>Gammaproteobacteria</taxon>
        <taxon>Moraxellales</taxon>
        <taxon>Moraxellaceae</taxon>
        <taxon>Acinetobacter</taxon>
    </lineage>
</organism>
<reference evidence="1 2" key="1">
    <citation type="submission" date="2019-10" db="EMBL/GenBank/DDBJ databases">
        <authorList>
            <person name="Karimi E."/>
        </authorList>
    </citation>
    <scope>NUCLEOTIDE SEQUENCE [LARGE SCALE GENOMIC DNA]</scope>
    <source>
        <strain evidence="1">Acinetobacter sp. 8BE</strain>
    </source>
</reference>
<proteinExistence type="predicted"/>
<evidence type="ECO:0000313" key="2">
    <source>
        <dbReference type="Proteomes" id="UP000430404"/>
    </source>
</evidence>
<evidence type="ECO:0000313" key="1">
    <source>
        <dbReference type="EMBL" id="VXA58138.1"/>
    </source>
</evidence>
<dbReference type="EMBL" id="CABWKZ010000050">
    <property type="protein sequence ID" value="VXA58138.1"/>
    <property type="molecule type" value="Genomic_DNA"/>
</dbReference>
<gene>
    <name evidence="1" type="ORF">ACI8B_540001</name>
</gene>
<sequence>MLVDTEEDNPKVLHSTNAVLATHFSNNKHKAFDEICAAIRVAYAGRPLLENLVEHHLFPVYIKKRVEDLLNRQ</sequence>
<dbReference type="AlphaFoldDB" id="A0A653KCA8"/>